<proteinExistence type="predicted"/>
<feature type="non-terminal residue" evidence="1">
    <location>
        <position position="88"/>
    </location>
</feature>
<sequence>MDPAKMKVVDLRSELGALGLDTKGNKPALVERLKKALEAKSGKAIADTTILDTSTEDADEPATPRRAGPAARTRRRSSSSRLASTPAK</sequence>
<accession>A0ACC0KB38</accession>
<comment type="caution">
    <text evidence="1">The sequence shown here is derived from an EMBL/GenBank/DDBJ whole genome shotgun (WGS) entry which is preliminary data.</text>
</comment>
<dbReference type="EMBL" id="CM046129">
    <property type="protein sequence ID" value="KAI8433649.1"/>
    <property type="molecule type" value="Genomic_DNA"/>
</dbReference>
<gene>
    <name evidence="1" type="ORF">MSG28_015653</name>
</gene>
<evidence type="ECO:0000313" key="1">
    <source>
        <dbReference type="EMBL" id="KAI8433649.1"/>
    </source>
</evidence>
<protein>
    <submittedName>
        <fullName evidence="1">Uncharacterized protein</fullName>
    </submittedName>
</protein>
<name>A0ACC0KB38_CHOFU</name>
<keyword evidence="2" id="KW-1185">Reference proteome</keyword>
<evidence type="ECO:0000313" key="2">
    <source>
        <dbReference type="Proteomes" id="UP001064048"/>
    </source>
</evidence>
<reference evidence="1 2" key="1">
    <citation type="journal article" date="2022" name="Genome Biol. Evol.">
        <title>The Spruce Budworm Genome: Reconstructing the Evolutionary History of Antifreeze Proteins.</title>
        <authorList>
            <person name="Beliveau C."/>
            <person name="Gagne P."/>
            <person name="Picq S."/>
            <person name="Vernygora O."/>
            <person name="Keeling C.I."/>
            <person name="Pinkney K."/>
            <person name="Doucet D."/>
            <person name="Wen F."/>
            <person name="Johnston J.S."/>
            <person name="Maaroufi H."/>
            <person name="Boyle B."/>
            <person name="Laroche J."/>
            <person name="Dewar K."/>
            <person name="Juretic N."/>
            <person name="Blackburn G."/>
            <person name="Nisole A."/>
            <person name="Brunet B."/>
            <person name="Brandao M."/>
            <person name="Lumley L."/>
            <person name="Duan J."/>
            <person name="Quan G."/>
            <person name="Lucarotti C.J."/>
            <person name="Roe A.D."/>
            <person name="Sperling F.A.H."/>
            <person name="Levesque R.C."/>
            <person name="Cusson M."/>
        </authorList>
    </citation>
    <scope>NUCLEOTIDE SEQUENCE [LARGE SCALE GENOMIC DNA]</scope>
    <source>
        <strain evidence="1">Glfc:IPQL:Cfum</strain>
    </source>
</reference>
<organism evidence="1 2">
    <name type="scientific">Choristoneura fumiferana</name>
    <name type="common">Spruce budworm moth</name>
    <name type="synonym">Archips fumiferana</name>
    <dbReference type="NCBI Taxonomy" id="7141"/>
    <lineage>
        <taxon>Eukaryota</taxon>
        <taxon>Metazoa</taxon>
        <taxon>Ecdysozoa</taxon>
        <taxon>Arthropoda</taxon>
        <taxon>Hexapoda</taxon>
        <taxon>Insecta</taxon>
        <taxon>Pterygota</taxon>
        <taxon>Neoptera</taxon>
        <taxon>Endopterygota</taxon>
        <taxon>Lepidoptera</taxon>
        <taxon>Glossata</taxon>
        <taxon>Ditrysia</taxon>
        <taxon>Tortricoidea</taxon>
        <taxon>Tortricidae</taxon>
        <taxon>Tortricinae</taxon>
        <taxon>Choristoneura</taxon>
    </lineage>
</organism>
<dbReference type="Proteomes" id="UP001064048">
    <property type="component" value="Chromosome 29"/>
</dbReference>